<comment type="caution">
    <text evidence="1">The sequence shown here is derived from an EMBL/GenBank/DDBJ whole genome shotgun (WGS) entry which is preliminary data.</text>
</comment>
<dbReference type="EMBL" id="AGWK01000036">
    <property type="protein sequence ID" value="EHO69543.1"/>
    <property type="molecule type" value="Genomic_DNA"/>
</dbReference>
<dbReference type="HOGENOM" id="CLU_1446445_0_0_10"/>
<dbReference type="RefSeq" id="WP_006952567.1">
    <property type="nucleotide sequence ID" value="NZ_JH594522.1"/>
</dbReference>
<proteinExistence type="predicted"/>
<dbReference type="AlphaFoldDB" id="H1Q2U5"/>
<sequence length="187" mass="21473">MYYTRENHKRFLNKELTAISESYLKLLNTKAISLLASNDVYVTQYVKLDLKKNDIGADRNVLGSGQLMLRFKKDKGIPRKNEYFTAVILEKDMCLPKNWGDTTWGKLRSHQVEFSEVHCVWQGKTDDNGFLLCGFSGISLEMSQYLIDNRLEGCVIILGPQEPPMEYYQNLITVISNTSPDYSAKEI</sequence>
<keyword evidence="2" id="KW-1185">Reference proteome</keyword>
<organism evidence="1 2">
    <name type="scientific">Prevotella micans F0438</name>
    <dbReference type="NCBI Taxonomy" id="883158"/>
    <lineage>
        <taxon>Bacteria</taxon>
        <taxon>Pseudomonadati</taxon>
        <taxon>Bacteroidota</taxon>
        <taxon>Bacteroidia</taxon>
        <taxon>Bacteroidales</taxon>
        <taxon>Prevotellaceae</taxon>
        <taxon>Prevotella</taxon>
    </lineage>
</organism>
<dbReference type="Proteomes" id="UP000016023">
    <property type="component" value="Unassembled WGS sequence"/>
</dbReference>
<dbReference type="STRING" id="883158.HMPREF9140_01233"/>
<name>H1Q2U5_9BACT</name>
<gene>
    <name evidence="1" type="ORF">HMPREF9140_01233</name>
</gene>
<protein>
    <submittedName>
        <fullName evidence="1">Uncharacterized protein</fullName>
    </submittedName>
</protein>
<evidence type="ECO:0000313" key="1">
    <source>
        <dbReference type="EMBL" id="EHO69543.1"/>
    </source>
</evidence>
<reference evidence="1 2" key="1">
    <citation type="submission" date="2011-12" db="EMBL/GenBank/DDBJ databases">
        <title>The Genome Sequence of Prevotella micans F0438.</title>
        <authorList>
            <consortium name="The Broad Institute Genome Sequencing Platform"/>
            <person name="Earl A."/>
            <person name="Ward D."/>
            <person name="Feldgarden M."/>
            <person name="Gevers D."/>
            <person name="Izard J."/>
            <person name="Baranova O.V."/>
            <person name="Blanton J.M."/>
            <person name="Wade W.G."/>
            <person name="Dewhirst F.E."/>
            <person name="Young S.K."/>
            <person name="Zeng Q."/>
            <person name="Gargeya S."/>
            <person name="Fitzgerald M."/>
            <person name="Haas B."/>
            <person name="Abouelleil A."/>
            <person name="Alvarado L."/>
            <person name="Arachchi H.M."/>
            <person name="Berlin A."/>
            <person name="Chapman S.B."/>
            <person name="Gearin G."/>
            <person name="Goldberg J."/>
            <person name="Griggs A."/>
            <person name="Gujja S."/>
            <person name="Hansen M."/>
            <person name="Heiman D."/>
            <person name="Howarth C."/>
            <person name="Larimer J."/>
            <person name="Lui A."/>
            <person name="MacDonald P.J.P."/>
            <person name="McCowen C."/>
            <person name="Montmayeur A."/>
            <person name="Murphy C."/>
            <person name="Neiman D."/>
            <person name="Pearson M."/>
            <person name="Priest M."/>
            <person name="Roberts A."/>
            <person name="Saif S."/>
            <person name="Shea T."/>
            <person name="Sisk P."/>
            <person name="Stolte C."/>
            <person name="Sykes S."/>
            <person name="Wortman J."/>
            <person name="Nusbaum C."/>
            <person name="Birren B."/>
        </authorList>
    </citation>
    <scope>NUCLEOTIDE SEQUENCE [LARGE SCALE GENOMIC DNA]</scope>
    <source>
        <strain evidence="1 2">F0438</strain>
    </source>
</reference>
<evidence type="ECO:0000313" key="2">
    <source>
        <dbReference type="Proteomes" id="UP000016023"/>
    </source>
</evidence>
<accession>H1Q2U5</accession>